<feature type="compositionally biased region" description="Basic and acidic residues" evidence="1">
    <location>
        <begin position="9"/>
        <end position="20"/>
    </location>
</feature>
<evidence type="ECO:0000313" key="2">
    <source>
        <dbReference type="EMBL" id="KAJ1520634.1"/>
    </source>
</evidence>
<feature type="region of interest" description="Disordered" evidence="1">
    <location>
        <begin position="503"/>
        <end position="574"/>
    </location>
</feature>
<dbReference type="AlphaFoldDB" id="A0AAV7X9Y5"/>
<proteinExistence type="predicted"/>
<reference evidence="2" key="1">
    <citation type="submission" date="2022-12" db="EMBL/GenBank/DDBJ databases">
        <title>Chromosome-level genome assembly of the bean flower thrips Megalurothrips usitatus.</title>
        <authorList>
            <person name="Ma L."/>
            <person name="Liu Q."/>
            <person name="Li H."/>
            <person name="Cai W."/>
        </authorList>
    </citation>
    <scope>NUCLEOTIDE SEQUENCE</scope>
    <source>
        <strain evidence="2">Cailab_2022a</strain>
    </source>
</reference>
<evidence type="ECO:0000313" key="3">
    <source>
        <dbReference type="Proteomes" id="UP001075354"/>
    </source>
</evidence>
<name>A0AAV7X9Y5_9NEOP</name>
<feature type="compositionally biased region" description="Basic and acidic residues" evidence="1">
    <location>
        <begin position="402"/>
        <end position="425"/>
    </location>
</feature>
<sequence length="588" mass="63999">MPCSSAEAAWDHRGRVDRPGVRRLPRKPHRDRHQCAHELSERLVPVRPVAEAAGADLRTSVPVQRHQRPRVPARPGEAAGRGGRPLRVQRRAGEHERPVQRQRHRQLHAAEEGVPRAGDVRLGPGDHHSRHSQPGAAGFGVVAAQLVHLHEPGLRDAVAVPGRAAPAAPHGARLPVGLRRPAHPPRLQALPQVDTLPSTRRPGQDVRRGQQCRHDERLRGRRRHLAVLRPGAGGRGLQRHHFREEGLRHRLLERLARPGALGLRQQQGPPERRRGHALQHDPGRHGGHPVPTQHPQGHELLRVPQGLLPDAAAAVRARGPHGRQRARLLVHPRRGRVRDAGPQPGQRLLLPPRGGALPAARPQRPHALLLRHPGRRVAAALLPGGREPAGQDRRPAAQPVPARDHARHPAQDRRAAGGAHPRADQPGHPQDQGQPQGHALQQPHHPHLLGRLDGAGAAAVAERAAGLDAGGGAHHPDDGHRRPAGRGRAAAAGRLRRRLLHGGHAAGHPRRRPLQVQPGQDHQLAGRRRGRRRQAGRQAARRAPGGAVPRPRQPGPGGRLRRGRRARQGPLVGSAYRQGHRVTCICFV</sequence>
<feature type="region of interest" description="Disordered" evidence="1">
    <location>
        <begin position="55"/>
        <end position="135"/>
    </location>
</feature>
<feature type="region of interest" description="Disordered" evidence="1">
    <location>
        <begin position="257"/>
        <end position="296"/>
    </location>
</feature>
<protein>
    <submittedName>
        <fullName evidence="2">Uncharacterized protein</fullName>
    </submittedName>
</protein>
<organism evidence="2 3">
    <name type="scientific">Megalurothrips usitatus</name>
    <name type="common">bean blossom thrips</name>
    <dbReference type="NCBI Taxonomy" id="439358"/>
    <lineage>
        <taxon>Eukaryota</taxon>
        <taxon>Metazoa</taxon>
        <taxon>Ecdysozoa</taxon>
        <taxon>Arthropoda</taxon>
        <taxon>Hexapoda</taxon>
        <taxon>Insecta</taxon>
        <taxon>Pterygota</taxon>
        <taxon>Neoptera</taxon>
        <taxon>Paraneoptera</taxon>
        <taxon>Thysanoptera</taxon>
        <taxon>Terebrantia</taxon>
        <taxon>Thripoidea</taxon>
        <taxon>Thripidae</taxon>
        <taxon>Megalurothrips</taxon>
    </lineage>
</organism>
<dbReference type="Proteomes" id="UP001075354">
    <property type="component" value="Chromosome 14"/>
</dbReference>
<feature type="region of interest" description="Disordered" evidence="1">
    <location>
        <begin position="1"/>
        <end position="39"/>
    </location>
</feature>
<feature type="compositionally biased region" description="Low complexity" evidence="1">
    <location>
        <begin position="426"/>
        <end position="450"/>
    </location>
</feature>
<comment type="caution">
    <text evidence="2">The sequence shown here is derived from an EMBL/GenBank/DDBJ whole genome shotgun (WGS) entry which is preliminary data.</text>
</comment>
<feature type="compositionally biased region" description="Basic and acidic residues" evidence="1">
    <location>
        <begin position="202"/>
        <end position="214"/>
    </location>
</feature>
<feature type="compositionally biased region" description="Basic residues" evidence="1">
    <location>
        <begin position="503"/>
        <end position="513"/>
    </location>
</feature>
<feature type="compositionally biased region" description="Low complexity" evidence="1">
    <location>
        <begin position="340"/>
        <end position="361"/>
    </location>
</feature>
<feature type="region of interest" description="Disordered" evidence="1">
    <location>
        <begin position="468"/>
        <end position="491"/>
    </location>
</feature>
<evidence type="ECO:0000256" key="1">
    <source>
        <dbReference type="SAM" id="MobiDB-lite"/>
    </source>
</evidence>
<gene>
    <name evidence="2" type="ORF">ONE63_003742</name>
</gene>
<feature type="region of interest" description="Disordered" evidence="1">
    <location>
        <begin position="383"/>
        <end position="450"/>
    </location>
</feature>
<feature type="compositionally biased region" description="Basic residues" evidence="1">
    <location>
        <begin position="21"/>
        <end position="32"/>
    </location>
</feature>
<accession>A0AAV7X9Y5</accession>
<feature type="region of interest" description="Disordered" evidence="1">
    <location>
        <begin position="195"/>
        <end position="214"/>
    </location>
</feature>
<dbReference type="EMBL" id="JAPTSV010000014">
    <property type="protein sequence ID" value="KAJ1520634.1"/>
    <property type="molecule type" value="Genomic_DNA"/>
</dbReference>
<feature type="compositionally biased region" description="Basic residues" evidence="1">
    <location>
        <begin position="525"/>
        <end position="535"/>
    </location>
</feature>
<keyword evidence="3" id="KW-1185">Reference proteome</keyword>
<feature type="compositionally biased region" description="Low complexity" evidence="1">
    <location>
        <begin position="536"/>
        <end position="550"/>
    </location>
</feature>
<feature type="region of interest" description="Disordered" evidence="1">
    <location>
        <begin position="330"/>
        <end position="361"/>
    </location>
</feature>